<proteinExistence type="predicted"/>
<dbReference type="Pfam" id="PF13639">
    <property type="entry name" value="zf-RING_2"/>
    <property type="match status" value="1"/>
</dbReference>
<evidence type="ECO:0000256" key="1">
    <source>
        <dbReference type="ARBA" id="ARBA00022723"/>
    </source>
</evidence>
<dbReference type="PANTHER" id="PTHR14991:SF0">
    <property type="entry name" value="RING FINGER PROTEIN 32"/>
    <property type="match status" value="1"/>
</dbReference>
<reference evidence="6" key="1">
    <citation type="journal article" date="2022" name="bioRxiv">
        <title>Sequencing and chromosome-scale assembly of the giantPleurodeles waltlgenome.</title>
        <authorList>
            <person name="Brown T."/>
            <person name="Elewa A."/>
            <person name="Iarovenko S."/>
            <person name="Subramanian E."/>
            <person name="Araus A.J."/>
            <person name="Petzold A."/>
            <person name="Susuki M."/>
            <person name="Suzuki K.-i.T."/>
            <person name="Hayashi T."/>
            <person name="Toyoda A."/>
            <person name="Oliveira C."/>
            <person name="Osipova E."/>
            <person name="Leigh N.D."/>
            <person name="Simon A."/>
            <person name="Yun M.H."/>
        </authorList>
    </citation>
    <scope>NUCLEOTIDE SEQUENCE</scope>
    <source>
        <strain evidence="6">20211129_DDA</strain>
        <tissue evidence="6">Liver</tissue>
    </source>
</reference>
<dbReference type="Gene3D" id="3.30.40.10">
    <property type="entry name" value="Zinc/RING finger domain, C3HC4 (zinc finger)"/>
    <property type="match status" value="2"/>
</dbReference>
<evidence type="ECO:0000256" key="3">
    <source>
        <dbReference type="ARBA" id="ARBA00022833"/>
    </source>
</evidence>
<comment type="caution">
    <text evidence="6">The sequence shown here is derived from an EMBL/GenBank/DDBJ whole genome shotgun (WGS) entry which is preliminary data.</text>
</comment>
<evidence type="ECO:0000313" key="6">
    <source>
        <dbReference type="EMBL" id="KAJ1099686.1"/>
    </source>
</evidence>
<dbReference type="Pfam" id="PF00612">
    <property type="entry name" value="IQ"/>
    <property type="match status" value="1"/>
</dbReference>
<dbReference type="PANTHER" id="PTHR14991">
    <property type="entry name" value="RING FINGER PROTEIN 32"/>
    <property type="match status" value="1"/>
</dbReference>
<dbReference type="CDD" id="cd16677">
    <property type="entry name" value="RING-H2_RNF32_rpt1"/>
    <property type="match status" value="1"/>
</dbReference>
<evidence type="ECO:0000259" key="5">
    <source>
        <dbReference type="PROSITE" id="PS50089"/>
    </source>
</evidence>
<protein>
    <recommendedName>
        <fullName evidence="5">RING-type domain-containing protein</fullName>
    </recommendedName>
</protein>
<dbReference type="CDD" id="cd16678">
    <property type="entry name" value="RING-H2_RNF32_rpt2"/>
    <property type="match status" value="1"/>
</dbReference>
<sequence>MSRNSSPPVSNHKHLSKVYPCKQEPLSLTAAALQDHILHNLQLKNLSLAGPLGMNRRINNNSAKALKKELATAVVDTGLKKPCVNRKKKEAAEKEYVLDACPPPLTLAQRLGLVEAPPAPLTTEEWAEVKQRSVKHGDSLHPCVICREEFELHPQVLLSCSHVFHRACLQAYEKFTGKKSCPMCRKTQYQTRVIHDGARLFKIKCATRIQACWRGYLVRKWYKMLRLTVPPRDAKLRKRFFEDKFKEISSRILKSYDTNIDELFSEIDQCIAVSRNVLQQLGDTFVPELSEEEWEKIQMKALRQEIFDCPICIMPLCHINNVPRCPLPGKMSPRQAVLLSCSHVFHRACLEAFEEFSLAEKHICPLCRSCYQKKVIAC</sequence>
<dbReference type="SUPFAM" id="SSF57850">
    <property type="entry name" value="RING/U-box"/>
    <property type="match status" value="2"/>
</dbReference>
<dbReference type="EMBL" id="JANPWB010000014">
    <property type="protein sequence ID" value="KAJ1099686.1"/>
    <property type="molecule type" value="Genomic_DNA"/>
</dbReference>
<dbReference type="PROSITE" id="PS50096">
    <property type="entry name" value="IQ"/>
    <property type="match status" value="1"/>
</dbReference>
<dbReference type="PROSITE" id="PS50089">
    <property type="entry name" value="ZF_RING_2"/>
    <property type="match status" value="2"/>
</dbReference>
<dbReference type="GO" id="GO:0008270">
    <property type="term" value="F:zinc ion binding"/>
    <property type="evidence" value="ECO:0007669"/>
    <property type="project" value="UniProtKB-KW"/>
</dbReference>
<organism evidence="6 7">
    <name type="scientific">Pleurodeles waltl</name>
    <name type="common">Iberian ribbed newt</name>
    <dbReference type="NCBI Taxonomy" id="8319"/>
    <lineage>
        <taxon>Eukaryota</taxon>
        <taxon>Metazoa</taxon>
        <taxon>Chordata</taxon>
        <taxon>Craniata</taxon>
        <taxon>Vertebrata</taxon>
        <taxon>Euteleostomi</taxon>
        <taxon>Amphibia</taxon>
        <taxon>Batrachia</taxon>
        <taxon>Caudata</taxon>
        <taxon>Salamandroidea</taxon>
        <taxon>Salamandridae</taxon>
        <taxon>Pleurodelinae</taxon>
        <taxon>Pleurodeles</taxon>
    </lineage>
</organism>
<keyword evidence="7" id="KW-1185">Reference proteome</keyword>
<dbReference type="InterPro" id="IPR042862">
    <property type="entry name" value="RNF32"/>
</dbReference>
<feature type="domain" description="RING-type" evidence="5">
    <location>
        <begin position="309"/>
        <end position="368"/>
    </location>
</feature>
<gene>
    <name evidence="6" type="ORF">NDU88_004785</name>
</gene>
<dbReference type="SMART" id="SM00184">
    <property type="entry name" value="RING"/>
    <property type="match status" value="2"/>
</dbReference>
<accession>A0AAV7M8G4</accession>
<dbReference type="InterPro" id="IPR000048">
    <property type="entry name" value="IQ_motif_EF-hand-BS"/>
</dbReference>
<keyword evidence="1" id="KW-0479">Metal-binding</keyword>
<name>A0AAV7M8G4_PLEWA</name>
<evidence type="ECO:0000313" key="7">
    <source>
        <dbReference type="Proteomes" id="UP001066276"/>
    </source>
</evidence>
<keyword evidence="3" id="KW-0862">Zinc</keyword>
<evidence type="ECO:0000256" key="2">
    <source>
        <dbReference type="ARBA" id="ARBA00022771"/>
    </source>
</evidence>
<keyword evidence="2 4" id="KW-0863">Zinc-finger</keyword>
<dbReference type="SMART" id="SM00015">
    <property type="entry name" value="IQ"/>
    <property type="match status" value="1"/>
</dbReference>
<dbReference type="InterPro" id="IPR001841">
    <property type="entry name" value="Znf_RING"/>
</dbReference>
<evidence type="ECO:0000256" key="4">
    <source>
        <dbReference type="PROSITE-ProRule" id="PRU00175"/>
    </source>
</evidence>
<feature type="domain" description="RING-type" evidence="5">
    <location>
        <begin position="143"/>
        <end position="185"/>
    </location>
</feature>
<dbReference type="AlphaFoldDB" id="A0AAV7M8G4"/>
<dbReference type="Proteomes" id="UP001066276">
    <property type="component" value="Chromosome 10"/>
</dbReference>
<dbReference type="CDD" id="cd23767">
    <property type="entry name" value="IQCD"/>
    <property type="match status" value="1"/>
</dbReference>
<dbReference type="InterPro" id="IPR013083">
    <property type="entry name" value="Znf_RING/FYVE/PHD"/>
</dbReference>